<dbReference type="EMBL" id="QETB01000001">
    <property type="protein sequence ID" value="PWF27543.1"/>
    <property type="molecule type" value="Genomic_DNA"/>
</dbReference>
<sequence>MVPILVVKQVIRLYCDTKGGVVMLLILLRKLGFGSVTPMGGIRVPQDIFNVRSFSELFSV</sequence>
<dbReference type="Proteomes" id="UP000245283">
    <property type="component" value="Unassembled WGS sequence"/>
</dbReference>
<keyword evidence="2" id="KW-1185">Reference proteome</keyword>
<evidence type="ECO:0000313" key="2">
    <source>
        <dbReference type="Proteomes" id="UP000245283"/>
    </source>
</evidence>
<dbReference type="AlphaFoldDB" id="A0A2V1K8S7"/>
<name>A0A2V1K8S7_9ACTO</name>
<proteinExistence type="predicted"/>
<gene>
    <name evidence="1" type="ORF">DD236_03975</name>
</gene>
<evidence type="ECO:0000313" key="1">
    <source>
        <dbReference type="EMBL" id="PWF27543.1"/>
    </source>
</evidence>
<comment type="caution">
    <text evidence="1">The sequence shown here is derived from an EMBL/GenBank/DDBJ whole genome shotgun (WGS) entry which is preliminary data.</text>
</comment>
<reference evidence="2" key="1">
    <citation type="submission" date="2018-05" db="EMBL/GenBank/DDBJ databases">
        <authorList>
            <person name="Li Y."/>
        </authorList>
    </citation>
    <scope>NUCLEOTIDE SEQUENCE [LARGE SCALE GENOMIC DNA]</scope>
    <source>
        <strain evidence="2">sk1b4</strain>
    </source>
</reference>
<accession>A0A2V1K8S7</accession>
<organism evidence="1 2">
    <name type="scientific">Ancrocorticia populi</name>
    <dbReference type="NCBI Taxonomy" id="2175228"/>
    <lineage>
        <taxon>Bacteria</taxon>
        <taxon>Bacillati</taxon>
        <taxon>Actinomycetota</taxon>
        <taxon>Actinomycetes</taxon>
        <taxon>Actinomycetales</taxon>
        <taxon>Actinomycetaceae</taxon>
        <taxon>Ancrocorticia</taxon>
    </lineage>
</organism>
<protein>
    <submittedName>
        <fullName evidence="1">Uncharacterized protein</fullName>
    </submittedName>
</protein>